<evidence type="ECO:0000313" key="7">
    <source>
        <dbReference type="Proteomes" id="UP000326759"/>
    </source>
</evidence>
<keyword evidence="4" id="KW-0677">Repeat</keyword>
<dbReference type="EMBL" id="SEYY01024589">
    <property type="protein sequence ID" value="KAB7494019.1"/>
    <property type="molecule type" value="Genomic_DNA"/>
</dbReference>
<evidence type="ECO:0000256" key="1">
    <source>
        <dbReference type="ARBA" id="ARBA00004496"/>
    </source>
</evidence>
<keyword evidence="7" id="KW-1185">Reference proteome</keyword>
<evidence type="ECO:0000256" key="2">
    <source>
        <dbReference type="ARBA" id="ARBA00022490"/>
    </source>
</evidence>
<accession>A0A5N5SK79</accession>
<dbReference type="PANTHER" id="PTHR15454">
    <property type="entry name" value="NISCHARIN RELATED"/>
    <property type="match status" value="1"/>
</dbReference>
<dbReference type="InterPro" id="IPR032675">
    <property type="entry name" value="LRR_dom_sf"/>
</dbReference>
<organism evidence="6 7">
    <name type="scientific">Armadillidium nasatum</name>
    <dbReference type="NCBI Taxonomy" id="96803"/>
    <lineage>
        <taxon>Eukaryota</taxon>
        <taxon>Metazoa</taxon>
        <taxon>Ecdysozoa</taxon>
        <taxon>Arthropoda</taxon>
        <taxon>Crustacea</taxon>
        <taxon>Multicrustacea</taxon>
        <taxon>Malacostraca</taxon>
        <taxon>Eumalacostraca</taxon>
        <taxon>Peracarida</taxon>
        <taxon>Isopoda</taxon>
        <taxon>Oniscidea</taxon>
        <taxon>Crinocheta</taxon>
        <taxon>Armadillidiidae</taxon>
        <taxon>Armadillidium</taxon>
    </lineage>
</organism>
<comment type="subcellular location">
    <subcellularLocation>
        <location evidence="1">Cytoplasm</location>
    </subcellularLocation>
</comment>
<sequence length="333" mass="37077">ADIVLNQNAVVSVDRILPVGEQINLKCFRNLCSLELDTVPINQLKGLQNVRPVLKYLKVSNVCSQLNEILLKCGADMATEYLWENLETANFSGNHLGHLDSSLRLLPAIKELDLSYCELVDAISLFCLPTITKLNLSYNQLTSMPALSENASNVLQSLNLSNNLIVDLRGIERFITLEELNLKGNLISVEQTLVHLNDLANLKNLNILRNPVTHGLNYRNHVIRCLHSSIRSCEQFILDDTTLLFSERKVIGAASGRLKLGSSSSQLLKCLIDSINNILKGKKTNCNRSREPPVTQLAQPSSSFYLHKSSTETEREESSSPDNTTTTNKLPPR</sequence>
<dbReference type="SUPFAM" id="SSF52075">
    <property type="entry name" value="Outer arm dynein light chain 1"/>
    <property type="match status" value="1"/>
</dbReference>
<feature type="compositionally biased region" description="Polar residues" evidence="5">
    <location>
        <begin position="321"/>
        <end position="333"/>
    </location>
</feature>
<gene>
    <name evidence="6" type="ORF">Anas_11030</name>
</gene>
<comment type="caution">
    <text evidence="6">The sequence shown here is derived from an EMBL/GenBank/DDBJ whole genome shotgun (WGS) entry which is preliminary data.</text>
</comment>
<dbReference type="PANTHER" id="PTHR15454:SF69">
    <property type="entry name" value="SERINE_THREONINE-PROTEIN KINASE 11-INTERACTING PROTEIN"/>
    <property type="match status" value="1"/>
</dbReference>
<dbReference type="GO" id="GO:0005737">
    <property type="term" value="C:cytoplasm"/>
    <property type="evidence" value="ECO:0007669"/>
    <property type="project" value="UniProtKB-SubCell"/>
</dbReference>
<keyword evidence="6" id="KW-0808">Transferase</keyword>
<reference evidence="6 7" key="1">
    <citation type="journal article" date="2019" name="PLoS Biol.">
        <title>Sex chromosomes control vertical transmission of feminizing Wolbachia symbionts in an isopod.</title>
        <authorList>
            <person name="Becking T."/>
            <person name="Chebbi M.A."/>
            <person name="Giraud I."/>
            <person name="Moumen B."/>
            <person name="Laverre T."/>
            <person name="Caubet Y."/>
            <person name="Peccoud J."/>
            <person name="Gilbert C."/>
            <person name="Cordaux R."/>
        </authorList>
    </citation>
    <scope>NUCLEOTIDE SEQUENCE [LARGE SCALE GENOMIC DNA]</scope>
    <source>
        <strain evidence="6">ANa2</strain>
        <tissue evidence="6">Whole body excluding digestive tract and cuticle</tissue>
    </source>
</reference>
<feature type="region of interest" description="Disordered" evidence="5">
    <location>
        <begin position="283"/>
        <end position="333"/>
    </location>
</feature>
<feature type="compositionally biased region" description="Basic and acidic residues" evidence="5">
    <location>
        <begin position="309"/>
        <end position="318"/>
    </location>
</feature>
<keyword evidence="3" id="KW-0433">Leucine-rich repeat</keyword>
<evidence type="ECO:0000313" key="6">
    <source>
        <dbReference type="EMBL" id="KAB7494019.1"/>
    </source>
</evidence>
<dbReference type="OrthoDB" id="6351323at2759"/>
<name>A0A5N5SK79_9CRUS</name>
<dbReference type="Proteomes" id="UP000326759">
    <property type="component" value="Unassembled WGS sequence"/>
</dbReference>
<dbReference type="InterPro" id="IPR001611">
    <property type="entry name" value="Leu-rich_rpt"/>
</dbReference>
<dbReference type="AlphaFoldDB" id="A0A5N5SK79"/>
<dbReference type="PROSITE" id="PS51450">
    <property type="entry name" value="LRR"/>
    <property type="match status" value="2"/>
</dbReference>
<evidence type="ECO:0000256" key="5">
    <source>
        <dbReference type="SAM" id="MobiDB-lite"/>
    </source>
</evidence>
<proteinExistence type="predicted"/>
<evidence type="ECO:0000256" key="4">
    <source>
        <dbReference type="ARBA" id="ARBA00022737"/>
    </source>
</evidence>
<dbReference type="GO" id="GO:0016301">
    <property type="term" value="F:kinase activity"/>
    <property type="evidence" value="ECO:0007669"/>
    <property type="project" value="UniProtKB-KW"/>
</dbReference>
<feature type="non-terminal residue" evidence="6">
    <location>
        <position position="1"/>
    </location>
</feature>
<protein>
    <submittedName>
        <fullName evidence="6">Serine/threonine-protein kinase 11-interacting protein</fullName>
    </submittedName>
</protein>
<keyword evidence="2" id="KW-0963">Cytoplasm</keyword>
<evidence type="ECO:0000256" key="3">
    <source>
        <dbReference type="ARBA" id="ARBA00022614"/>
    </source>
</evidence>
<feature type="non-terminal residue" evidence="6">
    <location>
        <position position="333"/>
    </location>
</feature>
<keyword evidence="6" id="KW-0418">Kinase</keyword>
<dbReference type="Gene3D" id="3.80.10.10">
    <property type="entry name" value="Ribonuclease Inhibitor"/>
    <property type="match status" value="2"/>
</dbReference>